<protein>
    <submittedName>
        <fullName evidence="1">Uncharacterized protein</fullName>
    </submittedName>
</protein>
<dbReference type="AlphaFoldDB" id="A0A8S1L1I1"/>
<keyword evidence="2" id="KW-1185">Reference proteome</keyword>
<reference evidence="1" key="1">
    <citation type="submission" date="2021-01" db="EMBL/GenBank/DDBJ databases">
        <authorList>
            <consortium name="Genoscope - CEA"/>
            <person name="William W."/>
        </authorList>
    </citation>
    <scope>NUCLEOTIDE SEQUENCE</scope>
</reference>
<dbReference type="OMA" id="FYMYSAK"/>
<proteinExistence type="predicted"/>
<evidence type="ECO:0000313" key="2">
    <source>
        <dbReference type="Proteomes" id="UP000688137"/>
    </source>
</evidence>
<evidence type="ECO:0000313" key="1">
    <source>
        <dbReference type="EMBL" id="CAD8061800.1"/>
    </source>
</evidence>
<dbReference type="Proteomes" id="UP000688137">
    <property type="component" value="Unassembled WGS sequence"/>
</dbReference>
<comment type="caution">
    <text evidence="1">The sequence shown here is derived from an EMBL/GenBank/DDBJ whole genome shotgun (WGS) entry which is preliminary data.</text>
</comment>
<accession>A0A8S1L1I1</accession>
<gene>
    <name evidence="1" type="ORF">PPRIM_AZ9-3.1.T0320163</name>
</gene>
<name>A0A8S1L1I1_PARPR</name>
<organism evidence="1 2">
    <name type="scientific">Paramecium primaurelia</name>
    <dbReference type="NCBI Taxonomy" id="5886"/>
    <lineage>
        <taxon>Eukaryota</taxon>
        <taxon>Sar</taxon>
        <taxon>Alveolata</taxon>
        <taxon>Ciliophora</taxon>
        <taxon>Intramacronucleata</taxon>
        <taxon>Oligohymenophorea</taxon>
        <taxon>Peniculida</taxon>
        <taxon>Parameciidae</taxon>
        <taxon>Paramecium</taxon>
    </lineage>
</organism>
<sequence>MDDKSKITPQLIVTPDEQSQAILSQLQNDGLNPDIYEQIKNDPLFQQLNNALQGLQSTDQEIQKLNDEERLTFEMFTKKSSFNHKRVEEKQKLVFKKGFKIVEQKFYQNQLKAYKKKKQNQQQIDFYETHFKELSLKMNKHLTYFIHPQKKMQIGIITYQSGFKSFNQPYIRTILKSKSFRQEIKNYILNHFIQDVQEEMSYKLQKFIKFCSRMYEEALKEFYMYSAKNDDEEYFRNFIRLKMEQSIVKNSKCKIPWSLQEVIDAQKFALNLIEQEMDMENE</sequence>
<dbReference type="EMBL" id="CAJJDM010000031">
    <property type="protein sequence ID" value="CAD8061800.1"/>
    <property type="molecule type" value="Genomic_DNA"/>
</dbReference>